<evidence type="ECO:0000313" key="2">
    <source>
        <dbReference type="Proteomes" id="UP001219518"/>
    </source>
</evidence>
<gene>
    <name evidence="1" type="ORF">KUF71_001027</name>
</gene>
<comment type="caution">
    <text evidence="1">The sequence shown here is derived from an EMBL/GenBank/DDBJ whole genome shotgun (WGS) entry which is preliminary data.</text>
</comment>
<protein>
    <submittedName>
        <fullName evidence="1">Glutathione-dependent formaldehyde-activating enzyme</fullName>
    </submittedName>
</protein>
<dbReference type="AlphaFoldDB" id="A0AAE1LGJ9"/>
<dbReference type="EMBL" id="JAHWGI010000968">
    <property type="protein sequence ID" value="KAK3918903.1"/>
    <property type="molecule type" value="Genomic_DNA"/>
</dbReference>
<reference evidence="1" key="1">
    <citation type="submission" date="2021-07" db="EMBL/GenBank/DDBJ databases">
        <authorList>
            <person name="Catto M.A."/>
            <person name="Jacobson A."/>
            <person name="Kennedy G."/>
            <person name="Labadie P."/>
            <person name="Hunt B.G."/>
            <person name="Srinivasan R."/>
        </authorList>
    </citation>
    <scope>NUCLEOTIDE SEQUENCE</scope>
    <source>
        <strain evidence="1">PL_HMW_Pooled</strain>
        <tissue evidence="1">Head</tissue>
    </source>
</reference>
<keyword evidence="2" id="KW-1185">Reference proteome</keyword>
<sequence length="212" mass="23537">MWYTDGAAVFNSSNLSVWPLILTINELPFSERYKKGNILVPAIWCGPVKPHVYILLKPVYPDLLKVKKGIPINVFKKVENIVRGIIIVGTADLRARALMLNLVAHNGECGCQKCFQPGEGRVGCPLVRVFPFQPNNMASRNDKHFAKDGLYATSLRKAYMGVKGPTLLSQLSLFPIRGTGLDEMHMIFGGCGKTLAKLILSEEKKKPSVQHF</sequence>
<organism evidence="1 2">
    <name type="scientific">Frankliniella fusca</name>
    <dbReference type="NCBI Taxonomy" id="407009"/>
    <lineage>
        <taxon>Eukaryota</taxon>
        <taxon>Metazoa</taxon>
        <taxon>Ecdysozoa</taxon>
        <taxon>Arthropoda</taxon>
        <taxon>Hexapoda</taxon>
        <taxon>Insecta</taxon>
        <taxon>Pterygota</taxon>
        <taxon>Neoptera</taxon>
        <taxon>Paraneoptera</taxon>
        <taxon>Thysanoptera</taxon>
        <taxon>Terebrantia</taxon>
        <taxon>Thripoidea</taxon>
        <taxon>Thripidae</taxon>
        <taxon>Frankliniella</taxon>
    </lineage>
</organism>
<accession>A0AAE1LGJ9</accession>
<name>A0AAE1LGJ9_9NEOP</name>
<proteinExistence type="predicted"/>
<reference evidence="1" key="2">
    <citation type="journal article" date="2023" name="BMC Genomics">
        <title>Pest status, molecular evolution, and epigenetic factors derived from the genome assembly of Frankliniella fusca, a thysanopteran phytovirus vector.</title>
        <authorList>
            <person name="Catto M.A."/>
            <person name="Labadie P.E."/>
            <person name="Jacobson A.L."/>
            <person name="Kennedy G.G."/>
            <person name="Srinivasan R."/>
            <person name="Hunt B.G."/>
        </authorList>
    </citation>
    <scope>NUCLEOTIDE SEQUENCE</scope>
    <source>
        <strain evidence="1">PL_HMW_Pooled</strain>
    </source>
</reference>
<evidence type="ECO:0000313" key="1">
    <source>
        <dbReference type="EMBL" id="KAK3918903.1"/>
    </source>
</evidence>
<dbReference type="Proteomes" id="UP001219518">
    <property type="component" value="Unassembled WGS sequence"/>
</dbReference>